<evidence type="ECO:0000313" key="1">
    <source>
        <dbReference type="EMBL" id="MDQ0227217.1"/>
    </source>
</evidence>
<evidence type="ECO:0000313" key="2">
    <source>
        <dbReference type="Proteomes" id="UP001232245"/>
    </source>
</evidence>
<accession>A0ABT9Z4M6</accession>
<dbReference type="InterPro" id="IPR029033">
    <property type="entry name" value="His_PPase_superfam"/>
</dbReference>
<protein>
    <submittedName>
        <fullName evidence="1">Broad specificity phosphatase PhoE</fullName>
    </submittedName>
</protein>
<sequence length="84" mass="9545">MFDCSSHAANSEFVVVTHGGIITDFMINVFSTQQLDDLCPNFKTVQSLLIPECSITVIRYDEDKYDIDEFALTLHLTESDIPER</sequence>
<dbReference type="Proteomes" id="UP001232245">
    <property type="component" value="Unassembled WGS sequence"/>
</dbReference>
<proteinExistence type="predicted"/>
<organism evidence="1 2">
    <name type="scientific">Metabacillus niabensis</name>
    <dbReference type="NCBI Taxonomy" id="324854"/>
    <lineage>
        <taxon>Bacteria</taxon>
        <taxon>Bacillati</taxon>
        <taxon>Bacillota</taxon>
        <taxon>Bacilli</taxon>
        <taxon>Bacillales</taxon>
        <taxon>Bacillaceae</taxon>
        <taxon>Metabacillus</taxon>
    </lineage>
</organism>
<comment type="caution">
    <text evidence="1">The sequence shown here is derived from an EMBL/GenBank/DDBJ whole genome shotgun (WGS) entry which is preliminary data.</text>
</comment>
<reference evidence="1 2" key="1">
    <citation type="submission" date="2023-07" db="EMBL/GenBank/DDBJ databases">
        <title>Genomic Encyclopedia of Type Strains, Phase IV (KMG-IV): sequencing the most valuable type-strain genomes for metagenomic binning, comparative biology and taxonomic classification.</title>
        <authorList>
            <person name="Goeker M."/>
        </authorList>
    </citation>
    <scope>NUCLEOTIDE SEQUENCE [LARGE SCALE GENOMIC DNA]</scope>
    <source>
        <strain evidence="1 2">DSM 17723</strain>
    </source>
</reference>
<dbReference type="EMBL" id="JAUSTZ010000008">
    <property type="protein sequence ID" value="MDQ0227217.1"/>
    <property type="molecule type" value="Genomic_DNA"/>
</dbReference>
<name>A0ABT9Z4M6_9BACI</name>
<dbReference type="Gene3D" id="3.40.50.1240">
    <property type="entry name" value="Phosphoglycerate mutase-like"/>
    <property type="match status" value="1"/>
</dbReference>
<keyword evidence="2" id="KW-1185">Reference proteome</keyword>
<gene>
    <name evidence="1" type="ORF">J2S02_003562</name>
</gene>